<dbReference type="PANTHER" id="PTHR15629:SF8">
    <property type="entry name" value="DUF500 DOMAIN PROTEIN (AFU_ORTHOLOGUE AFUA_5G07310)"/>
    <property type="match status" value="1"/>
</dbReference>
<gene>
    <name evidence="3" type="ORF">FA14DRAFT_105502</name>
</gene>
<evidence type="ECO:0000313" key="3">
    <source>
        <dbReference type="EMBL" id="PWN31754.1"/>
    </source>
</evidence>
<feature type="non-terminal residue" evidence="3">
    <location>
        <position position="338"/>
    </location>
</feature>
<dbReference type="InterPro" id="IPR051702">
    <property type="entry name" value="SH3_domain_YSC84-like"/>
</dbReference>
<accession>A0A316V3C2</accession>
<protein>
    <submittedName>
        <fullName evidence="3">DUF500-domain-containing protein</fullName>
    </submittedName>
</protein>
<dbReference type="AlphaFoldDB" id="A0A316V3C2"/>
<evidence type="ECO:0000256" key="1">
    <source>
        <dbReference type="SAM" id="MobiDB-lite"/>
    </source>
</evidence>
<sequence length="338" mass="35552">TATPNAQKAGDMYKKVETGVWKVLEPVGRGANKLAGRAGAEAFWPTELAEGELDKAARILRTFTLDGVQADDSEEAEKTGGVEGGVQKTQAEKDKYSSRKTQKVIKKIPPKVLQGAAGIAIMTCFRTGFGFSGSGGSGVVMARLPDGSWSPPSGILVHTIGWGFLIGLDIYDVVLVIRKPEALKAFTHPKVSIGAELSVAAGPVGNGAMLDAGIDASPCWSYTKSKGAYAGLQLDGTIVLKRDDANARLYNQRAEVSEIFAGKVTAPKSVHPLWATLYAAEGKEGVYGTDQIPKGLAPGEIGISAEEAQELEAMGKEDEEQQNAGASDAKTARRVPPP</sequence>
<dbReference type="STRING" id="1280837.A0A316V3C2"/>
<dbReference type="GeneID" id="37017526"/>
<dbReference type="PANTHER" id="PTHR15629">
    <property type="entry name" value="SH3YL1 PROTEIN"/>
    <property type="match status" value="1"/>
</dbReference>
<dbReference type="OrthoDB" id="10255128at2759"/>
<evidence type="ECO:0000259" key="2">
    <source>
        <dbReference type="Pfam" id="PF04366"/>
    </source>
</evidence>
<keyword evidence="4" id="KW-1185">Reference proteome</keyword>
<feature type="region of interest" description="Disordered" evidence="1">
    <location>
        <begin position="297"/>
        <end position="338"/>
    </location>
</feature>
<dbReference type="RefSeq" id="XP_025352056.1">
    <property type="nucleotide sequence ID" value="XM_025495745.1"/>
</dbReference>
<dbReference type="Proteomes" id="UP000245771">
    <property type="component" value="Unassembled WGS sequence"/>
</dbReference>
<dbReference type="EMBL" id="KZ819607">
    <property type="protein sequence ID" value="PWN31754.1"/>
    <property type="molecule type" value="Genomic_DNA"/>
</dbReference>
<name>A0A316V3C2_9BASI</name>
<feature type="region of interest" description="Disordered" evidence="1">
    <location>
        <begin position="71"/>
        <end position="94"/>
    </location>
</feature>
<reference evidence="3 4" key="1">
    <citation type="journal article" date="2018" name="Mol. Biol. Evol.">
        <title>Broad Genomic Sampling Reveals a Smut Pathogenic Ancestry of the Fungal Clade Ustilaginomycotina.</title>
        <authorList>
            <person name="Kijpornyongpan T."/>
            <person name="Mondo S.J."/>
            <person name="Barry K."/>
            <person name="Sandor L."/>
            <person name="Lee J."/>
            <person name="Lipzen A."/>
            <person name="Pangilinan J."/>
            <person name="LaButti K."/>
            <person name="Hainaut M."/>
            <person name="Henrissat B."/>
            <person name="Grigoriev I.V."/>
            <person name="Spatafora J.W."/>
            <person name="Aime M.C."/>
        </authorList>
    </citation>
    <scope>NUCLEOTIDE SEQUENCE [LARGE SCALE GENOMIC DNA]</scope>
    <source>
        <strain evidence="3 4">MCA 3882</strain>
    </source>
</reference>
<dbReference type="Pfam" id="PF04366">
    <property type="entry name" value="Ysc84"/>
    <property type="match status" value="1"/>
</dbReference>
<evidence type="ECO:0000313" key="4">
    <source>
        <dbReference type="Proteomes" id="UP000245771"/>
    </source>
</evidence>
<organism evidence="3 4">
    <name type="scientific">Meira miltonrushii</name>
    <dbReference type="NCBI Taxonomy" id="1280837"/>
    <lineage>
        <taxon>Eukaryota</taxon>
        <taxon>Fungi</taxon>
        <taxon>Dikarya</taxon>
        <taxon>Basidiomycota</taxon>
        <taxon>Ustilaginomycotina</taxon>
        <taxon>Exobasidiomycetes</taxon>
        <taxon>Exobasidiales</taxon>
        <taxon>Brachybasidiaceae</taxon>
        <taxon>Meira</taxon>
    </lineage>
</organism>
<dbReference type="GO" id="GO:0035091">
    <property type="term" value="F:phosphatidylinositol binding"/>
    <property type="evidence" value="ECO:0007669"/>
    <property type="project" value="TreeGrafter"/>
</dbReference>
<dbReference type="InParanoid" id="A0A316V3C2"/>
<proteinExistence type="predicted"/>
<feature type="domain" description="Ysc84 actin-binding" evidence="2">
    <location>
        <begin position="158"/>
        <end position="279"/>
    </location>
</feature>
<feature type="non-terminal residue" evidence="3">
    <location>
        <position position="1"/>
    </location>
</feature>
<dbReference type="InterPro" id="IPR007461">
    <property type="entry name" value="Ysc84_actin-binding"/>
</dbReference>
<dbReference type="CDD" id="cd11524">
    <property type="entry name" value="SYLF"/>
    <property type="match status" value="1"/>
</dbReference>